<sequence>MPRCAYARAHCAAMRDATHALNELHYSLTRSAKERYLKSATIIEATTKTGSKWHWSPSATAPASALAQLITGGNHLPVITSSGGLIDRGGAGPPQARLELTRIIQYTGSTWSRHGVGALGPGVKGYLYPHSKLEC</sequence>
<evidence type="ECO:0000313" key="2">
    <source>
        <dbReference type="Proteomes" id="UP001283361"/>
    </source>
</evidence>
<dbReference type="EMBL" id="JAWDGP010003795">
    <property type="protein sequence ID" value="KAK3770642.1"/>
    <property type="molecule type" value="Genomic_DNA"/>
</dbReference>
<gene>
    <name evidence="1" type="ORF">RRG08_052982</name>
</gene>
<reference evidence="1" key="1">
    <citation type="journal article" date="2023" name="G3 (Bethesda)">
        <title>A reference genome for the long-term kleptoplast-retaining sea slug Elysia crispata morphotype clarki.</title>
        <authorList>
            <person name="Eastman K.E."/>
            <person name="Pendleton A.L."/>
            <person name="Shaikh M.A."/>
            <person name="Suttiyut T."/>
            <person name="Ogas R."/>
            <person name="Tomko P."/>
            <person name="Gavelis G."/>
            <person name="Widhalm J.R."/>
            <person name="Wisecaver J.H."/>
        </authorList>
    </citation>
    <scope>NUCLEOTIDE SEQUENCE</scope>
    <source>
        <strain evidence="1">ECLA1</strain>
    </source>
</reference>
<evidence type="ECO:0000313" key="1">
    <source>
        <dbReference type="EMBL" id="KAK3770642.1"/>
    </source>
</evidence>
<organism evidence="1 2">
    <name type="scientific">Elysia crispata</name>
    <name type="common">lettuce slug</name>
    <dbReference type="NCBI Taxonomy" id="231223"/>
    <lineage>
        <taxon>Eukaryota</taxon>
        <taxon>Metazoa</taxon>
        <taxon>Spiralia</taxon>
        <taxon>Lophotrochozoa</taxon>
        <taxon>Mollusca</taxon>
        <taxon>Gastropoda</taxon>
        <taxon>Heterobranchia</taxon>
        <taxon>Euthyneura</taxon>
        <taxon>Panpulmonata</taxon>
        <taxon>Sacoglossa</taxon>
        <taxon>Placobranchoidea</taxon>
        <taxon>Plakobranchidae</taxon>
        <taxon>Elysia</taxon>
    </lineage>
</organism>
<dbReference type="Proteomes" id="UP001283361">
    <property type="component" value="Unassembled WGS sequence"/>
</dbReference>
<dbReference type="AlphaFoldDB" id="A0AAE1DHF8"/>
<accession>A0AAE1DHF8</accession>
<proteinExistence type="predicted"/>
<keyword evidence="2" id="KW-1185">Reference proteome</keyword>
<protein>
    <submittedName>
        <fullName evidence="1">Uncharacterized protein</fullName>
    </submittedName>
</protein>
<comment type="caution">
    <text evidence="1">The sequence shown here is derived from an EMBL/GenBank/DDBJ whole genome shotgun (WGS) entry which is preliminary data.</text>
</comment>
<name>A0AAE1DHF8_9GAST</name>